<evidence type="ECO:0000313" key="2">
    <source>
        <dbReference type="EMBL" id="TDQ00478.1"/>
    </source>
</evidence>
<dbReference type="RefSeq" id="WP_133849189.1">
    <property type="nucleotide sequence ID" value="NZ_SNXZ01000002.1"/>
</dbReference>
<dbReference type="AlphaFoldDB" id="A0A4R6SHQ7"/>
<dbReference type="Pfam" id="PF12730">
    <property type="entry name" value="ABC2_membrane_4"/>
    <property type="match status" value="1"/>
</dbReference>
<dbReference type="PANTHER" id="PTHR37305">
    <property type="entry name" value="INTEGRAL MEMBRANE PROTEIN-RELATED"/>
    <property type="match status" value="1"/>
</dbReference>
<feature type="transmembrane region" description="Helical" evidence="1">
    <location>
        <begin position="169"/>
        <end position="190"/>
    </location>
</feature>
<dbReference type="EMBL" id="SNXZ01000002">
    <property type="protein sequence ID" value="TDQ00478.1"/>
    <property type="molecule type" value="Genomic_DNA"/>
</dbReference>
<feature type="transmembrane region" description="Helical" evidence="1">
    <location>
        <begin position="41"/>
        <end position="64"/>
    </location>
</feature>
<evidence type="ECO:0000256" key="1">
    <source>
        <dbReference type="SAM" id="Phobius"/>
    </source>
</evidence>
<evidence type="ECO:0000313" key="3">
    <source>
        <dbReference type="Proteomes" id="UP000295444"/>
    </source>
</evidence>
<feature type="transmembrane region" description="Helical" evidence="1">
    <location>
        <begin position="248"/>
        <end position="267"/>
    </location>
</feature>
<gene>
    <name evidence="2" type="ORF">EV186_102339</name>
</gene>
<comment type="caution">
    <text evidence="2">The sequence shown here is derived from an EMBL/GenBank/DDBJ whole genome shotgun (WGS) entry which is preliminary data.</text>
</comment>
<feature type="transmembrane region" description="Helical" evidence="1">
    <location>
        <begin position="84"/>
        <end position="104"/>
    </location>
</feature>
<dbReference type="OrthoDB" id="3297477at2"/>
<keyword evidence="1" id="KW-0472">Membrane</keyword>
<keyword evidence="1" id="KW-0812">Transmembrane</keyword>
<keyword evidence="3" id="KW-1185">Reference proteome</keyword>
<sequence length="274" mass="28777">MTATLEPAPTPIRPDHHGLRVTQLRVIRSEWTKFRSLRSTLYTLLLAVVFMIGLGALFSGIQAGQAQGFDPGQTATSASLTGTFFAQLAIGVLGVLVITGEYSTGMIRASLAVVPARLPMLWAKLAVCAGAVFLTMLASSITAFTIGQLLLSGKHLDASLSDPGALRSIIGAALYLSVAAITALALGAVLRNTAAAISTFVAVFFVVPPLTMLLPASWTDHFVQYLPSNAGGMLIDGTYGVAHPLSPWTGFAVMCAYAVVLIGFAAWRLRRADA</sequence>
<dbReference type="Proteomes" id="UP000295444">
    <property type="component" value="Unassembled WGS sequence"/>
</dbReference>
<reference evidence="2 3" key="1">
    <citation type="submission" date="2019-03" db="EMBL/GenBank/DDBJ databases">
        <title>Genomic Encyclopedia of Type Strains, Phase IV (KMG-IV): sequencing the most valuable type-strain genomes for metagenomic binning, comparative biology and taxonomic classification.</title>
        <authorList>
            <person name="Goeker M."/>
        </authorList>
    </citation>
    <scope>NUCLEOTIDE SEQUENCE [LARGE SCALE GENOMIC DNA]</scope>
    <source>
        <strain evidence="2 3">DSM 45361</strain>
    </source>
</reference>
<protein>
    <submittedName>
        <fullName evidence="2">ABC-type transport system involved in multi-copper enzyme maturation permease subunit</fullName>
    </submittedName>
</protein>
<feature type="transmembrane region" description="Helical" evidence="1">
    <location>
        <begin position="197"/>
        <end position="218"/>
    </location>
</feature>
<feature type="transmembrane region" description="Helical" evidence="1">
    <location>
        <begin position="125"/>
        <end position="149"/>
    </location>
</feature>
<dbReference type="PANTHER" id="PTHR37305:SF1">
    <property type="entry name" value="MEMBRANE PROTEIN"/>
    <property type="match status" value="1"/>
</dbReference>
<proteinExistence type="predicted"/>
<keyword evidence="1" id="KW-1133">Transmembrane helix</keyword>
<accession>A0A4R6SHQ7</accession>
<name>A0A4R6SHQ7_LABRH</name>
<organism evidence="2 3">
    <name type="scientific">Labedaea rhizosphaerae</name>
    <dbReference type="NCBI Taxonomy" id="598644"/>
    <lineage>
        <taxon>Bacteria</taxon>
        <taxon>Bacillati</taxon>
        <taxon>Actinomycetota</taxon>
        <taxon>Actinomycetes</taxon>
        <taxon>Pseudonocardiales</taxon>
        <taxon>Pseudonocardiaceae</taxon>
        <taxon>Labedaea</taxon>
    </lineage>
</organism>